<evidence type="ECO:0000256" key="3">
    <source>
        <dbReference type="ARBA" id="ARBA00023027"/>
    </source>
</evidence>
<dbReference type="PIRSF" id="PIRSF036492">
    <property type="entry name" value="ALDH"/>
    <property type="match status" value="1"/>
</dbReference>
<dbReference type="PROSITE" id="PS00070">
    <property type="entry name" value="ALDEHYDE_DEHYDR_CYS"/>
    <property type="match status" value="1"/>
</dbReference>
<evidence type="ECO:0000256" key="7">
    <source>
        <dbReference type="RuleBase" id="RU003345"/>
    </source>
</evidence>
<dbReference type="PROSITE" id="PS00687">
    <property type="entry name" value="ALDEHYDE_DEHYDR_GLU"/>
    <property type="match status" value="1"/>
</dbReference>
<dbReference type="Proteomes" id="UP000823914">
    <property type="component" value="Unassembled WGS sequence"/>
</dbReference>
<dbReference type="SUPFAM" id="SSF53720">
    <property type="entry name" value="ALDH-like"/>
    <property type="match status" value="1"/>
</dbReference>
<dbReference type="GO" id="GO:0006081">
    <property type="term" value="P:aldehyde metabolic process"/>
    <property type="evidence" value="ECO:0007669"/>
    <property type="project" value="InterPro"/>
</dbReference>
<gene>
    <name evidence="9" type="ORF">IAA16_04330</name>
</gene>
<evidence type="ECO:0000256" key="5">
    <source>
        <dbReference type="PIRSR" id="PIRSR036492-1"/>
    </source>
</evidence>
<comment type="similarity">
    <text evidence="1 4 7">Belongs to the aldehyde dehydrogenase family.</text>
</comment>
<dbReference type="Gene3D" id="3.40.309.10">
    <property type="entry name" value="Aldehyde Dehydrogenase, Chain A, domain 2"/>
    <property type="match status" value="1"/>
</dbReference>
<feature type="domain" description="Aldehyde dehydrogenase" evidence="8">
    <location>
        <begin position="6"/>
        <end position="438"/>
    </location>
</feature>
<dbReference type="PANTHER" id="PTHR43570">
    <property type="entry name" value="ALDEHYDE DEHYDROGENASE"/>
    <property type="match status" value="1"/>
</dbReference>
<dbReference type="Pfam" id="PF00171">
    <property type="entry name" value="Aldedh"/>
    <property type="match status" value="1"/>
</dbReference>
<evidence type="ECO:0000259" key="8">
    <source>
        <dbReference type="Pfam" id="PF00171"/>
    </source>
</evidence>
<accession>A0A9E2L194</accession>
<feature type="active site" evidence="5">
    <location>
        <position position="246"/>
    </location>
</feature>
<dbReference type="InterPro" id="IPR016160">
    <property type="entry name" value="Ald_DH_CS_CYS"/>
</dbReference>
<dbReference type="PANTHER" id="PTHR43570:SF16">
    <property type="entry name" value="ALDEHYDE DEHYDROGENASE TYPE III, ISOFORM Q"/>
    <property type="match status" value="1"/>
</dbReference>
<dbReference type="FunFam" id="3.40.605.10:FF:000004">
    <property type="entry name" value="Aldehyde dehydrogenase"/>
    <property type="match status" value="1"/>
</dbReference>
<dbReference type="InterPro" id="IPR015590">
    <property type="entry name" value="Aldehyde_DH_dom"/>
</dbReference>
<dbReference type="FunFam" id="3.40.309.10:FF:000003">
    <property type="entry name" value="Aldehyde dehydrogenase"/>
    <property type="match status" value="1"/>
</dbReference>
<proteinExistence type="inferred from homology"/>
<evidence type="ECO:0000256" key="2">
    <source>
        <dbReference type="ARBA" id="ARBA00023002"/>
    </source>
</evidence>
<dbReference type="InterPro" id="IPR012394">
    <property type="entry name" value="Aldehyde_DH_NAD(P)"/>
</dbReference>
<dbReference type="InterPro" id="IPR029510">
    <property type="entry name" value="Ald_DH_CS_GLU"/>
</dbReference>
<dbReference type="InterPro" id="IPR016162">
    <property type="entry name" value="Ald_DH_N"/>
</dbReference>
<dbReference type="InterPro" id="IPR016163">
    <property type="entry name" value="Ald_DH_C"/>
</dbReference>
<sequence>MDSLSIHQLVEAQRAFFSTGATRDVAFRIQQLTTLKNTIISHESDLCQALQTDLGKTPYESYLTEIGMVLSEISYTIKHLKSWVKPRRVHTPVTCQPASSHIYSDPYGCVLIISPWNYPVNLSLTTLVSALAGGNCVILKPSSNSSNTSALLARIIGEIFSPEYVTVIFGNNELHQQLLTEQYDFIFFTGSPSVGKKIMDAAAKHLTPVCLELGGKSPCIVDNTTDIKTTAKKIIWGKLLNAGQTCVAPDYVLVDSTIKDQLIQHMLLAISQFYGDHPAEKESGLPSIINERHFYRLLNLANGTNPANGKAHSVEEKIYNKEMRKITPTILDSPTYDAPVMAEEIFGPILPVIPVDTIDEAIAYVLSKPHPLALYLFSENKEVQKKIVNSLPYGGGCINDTILHLTSHHLPFGGVGQSGMGSYHGKAGFETFTHKKSVLTKKNFLDNSLRYPPFNKKISSLLRFFLK</sequence>
<organism evidence="9 10">
    <name type="scientific">Candidatus Treponema excrementipullorum</name>
    <dbReference type="NCBI Taxonomy" id="2838768"/>
    <lineage>
        <taxon>Bacteria</taxon>
        <taxon>Pseudomonadati</taxon>
        <taxon>Spirochaetota</taxon>
        <taxon>Spirochaetia</taxon>
        <taxon>Spirochaetales</taxon>
        <taxon>Treponemataceae</taxon>
        <taxon>Treponema</taxon>
    </lineage>
</organism>
<name>A0A9E2L194_9SPIR</name>
<keyword evidence="3" id="KW-0520">NAD</keyword>
<dbReference type="CDD" id="cd07136">
    <property type="entry name" value="ALDH_YwdH-P39616"/>
    <property type="match status" value="1"/>
</dbReference>
<reference evidence="9" key="1">
    <citation type="journal article" date="2021" name="PeerJ">
        <title>Extensive microbial diversity within the chicken gut microbiome revealed by metagenomics and culture.</title>
        <authorList>
            <person name="Gilroy R."/>
            <person name="Ravi A."/>
            <person name="Getino M."/>
            <person name="Pursley I."/>
            <person name="Horton D.L."/>
            <person name="Alikhan N.F."/>
            <person name="Baker D."/>
            <person name="Gharbi K."/>
            <person name="Hall N."/>
            <person name="Watson M."/>
            <person name="Adriaenssens E.M."/>
            <person name="Foster-Nyarko E."/>
            <person name="Jarju S."/>
            <person name="Secka A."/>
            <person name="Antonio M."/>
            <person name="Oren A."/>
            <person name="Chaudhuri R.R."/>
            <person name="La Ragione R."/>
            <person name="Hildebrand F."/>
            <person name="Pallen M.J."/>
        </authorList>
    </citation>
    <scope>NUCLEOTIDE SEQUENCE</scope>
    <source>
        <strain evidence="9">Gambia15-2214</strain>
    </source>
</reference>
<dbReference type="InterPro" id="IPR016161">
    <property type="entry name" value="Ald_DH/histidinol_DH"/>
</dbReference>
<dbReference type="AlphaFoldDB" id="A0A9E2L194"/>
<dbReference type="EMBL" id="JAHLFV010000101">
    <property type="protein sequence ID" value="MBU3849773.1"/>
    <property type="molecule type" value="Genomic_DNA"/>
</dbReference>
<evidence type="ECO:0000313" key="10">
    <source>
        <dbReference type="Proteomes" id="UP000823914"/>
    </source>
</evidence>
<dbReference type="Gene3D" id="3.40.605.10">
    <property type="entry name" value="Aldehyde Dehydrogenase, Chain A, domain 1"/>
    <property type="match status" value="1"/>
</dbReference>
<feature type="active site" evidence="5 6">
    <location>
        <position position="212"/>
    </location>
</feature>
<evidence type="ECO:0000256" key="4">
    <source>
        <dbReference type="PIRNR" id="PIRNR036492"/>
    </source>
</evidence>
<dbReference type="GO" id="GO:0004029">
    <property type="term" value="F:aldehyde dehydrogenase (NAD+) activity"/>
    <property type="evidence" value="ECO:0007669"/>
    <property type="project" value="TreeGrafter"/>
</dbReference>
<comment type="caution">
    <text evidence="9">The sequence shown here is derived from an EMBL/GenBank/DDBJ whole genome shotgun (WGS) entry which is preliminary data.</text>
</comment>
<evidence type="ECO:0000313" key="9">
    <source>
        <dbReference type="EMBL" id="MBU3849773.1"/>
    </source>
</evidence>
<reference evidence="9" key="2">
    <citation type="submission" date="2021-04" db="EMBL/GenBank/DDBJ databases">
        <authorList>
            <person name="Gilroy R."/>
        </authorList>
    </citation>
    <scope>NUCLEOTIDE SEQUENCE</scope>
    <source>
        <strain evidence="9">Gambia15-2214</strain>
    </source>
</reference>
<evidence type="ECO:0000256" key="6">
    <source>
        <dbReference type="PROSITE-ProRule" id="PRU10007"/>
    </source>
</evidence>
<keyword evidence="2 4" id="KW-0560">Oxidoreductase</keyword>
<protein>
    <recommendedName>
        <fullName evidence="4">Aldehyde dehydrogenase</fullName>
    </recommendedName>
</protein>
<evidence type="ECO:0000256" key="1">
    <source>
        <dbReference type="ARBA" id="ARBA00009986"/>
    </source>
</evidence>
<dbReference type="GO" id="GO:0005737">
    <property type="term" value="C:cytoplasm"/>
    <property type="evidence" value="ECO:0007669"/>
    <property type="project" value="TreeGrafter"/>
</dbReference>